<dbReference type="STRING" id="13333.W1P900"/>
<dbReference type="PANTHER" id="PTHR33098">
    <property type="entry name" value="COTTON FIBER (DUF761)"/>
    <property type="match status" value="1"/>
</dbReference>
<dbReference type="EMBL" id="KI394358">
    <property type="protein sequence ID" value="ERN03465.1"/>
    <property type="molecule type" value="Genomic_DNA"/>
</dbReference>
<proteinExistence type="predicted"/>
<feature type="compositionally biased region" description="Basic and acidic residues" evidence="1">
    <location>
        <begin position="288"/>
        <end position="300"/>
    </location>
</feature>
<dbReference type="eggNOG" id="ENOG502QU3V">
    <property type="taxonomic scope" value="Eukaryota"/>
</dbReference>
<evidence type="ECO:0000259" key="3">
    <source>
        <dbReference type="Pfam" id="PF14364"/>
    </source>
</evidence>
<dbReference type="OrthoDB" id="1933168at2759"/>
<keyword evidence="2" id="KW-1133">Transmembrane helix</keyword>
<keyword evidence="5" id="KW-1185">Reference proteome</keyword>
<dbReference type="OMA" id="NDINAPT"/>
<protein>
    <recommendedName>
        <fullName evidence="3">DUF4408 domain-containing protein</fullName>
    </recommendedName>
</protein>
<feature type="compositionally biased region" description="Basic and acidic residues" evidence="1">
    <location>
        <begin position="309"/>
        <end position="320"/>
    </location>
</feature>
<name>W1P900_AMBTC</name>
<accession>W1P900</accession>
<feature type="domain" description="DUF4408" evidence="3">
    <location>
        <begin position="111"/>
        <end position="143"/>
    </location>
</feature>
<dbReference type="Proteomes" id="UP000017836">
    <property type="component" value="Unassembled WGS sequence"/>
</dbReference>
<dbReference type="InterPro" id="IPR025520">
    <property type="entry name" value="DUF4408"/>
</dbReference>
<feature type="region of interest" description="Disordered" evidence="1">
    <location>
        <begin position="287"/>
        <end position="342"/>
    </location>
</feature>
<sequence length="381" mass="43148">MTHIHPSSKVGHRPSPNLSYHFYVKNPPSPFSTSLPLFTTCSLPRKIFPTTLSTVSLSDSGFFGDIFRTKMAKSVILTLKVLFLSMAVVSTAIFLKFSLPVLMEFMAYEVPILCDQIKGWLTPPYLYIVINCIIITIAASSSFQQKPEENNQEPLLDQKRAEIRNDYGIPAIHSPEFEIPTEIKRPSFEITATKKSSNEEEEDFLSRGEWWPTRRSFPMVDSLENSCVTEEKPPVSVRFSHRKSVKASPEGGRAGLGVSRPKRHETLESTWKTITDGRAIPLARHLKKSDTWETHGRSRMNDSSSPLMKKSDTFDERRSLAGESTPSPGSGKGLRKDPSLSQDELNRRVEAFIKKFNAEIRLQRKQSFQTYMDMVNPTTNN</sequence>
<dbReference type="Pfam" id="PF05553">
    <property type="entry name" value="DUF761"/>
    <property type="match status" value="1"/>
</dbReference>
<evidence type="ECO:0000313" key="5">
    <source>
        <dbReference type="Proteomes" id="UP000017836"/>
    </source>
</evidence>
<keyword evidence="2" id="KW-0472">Membrane</keyword>
<keyword evidence="2" id="KW-0812">Transmembrane</keyword>
<feature type="transmembrane region" description="Helical" evidence="2">
    <location>
        <begin position="75"/>
        <end position="95"/>
    </location>
</feature>
<gene>
    <name evidence="4" type="ORF">AMTR_s00003p00267520</name>
</gene>
<dbReference type="PANTHER" id="PTHR33098:SF109">
    <property type="entry name" value="OS07G0563400 PROTEIN"/>
    <property type="match status" value="1"/>
</dbReference>
<dbReference type="InterPro" id="IPR008480">
    <property type="entry name" value="DUF761_pln"/>
</dbReference>
<feature type="region of interest" description="Disordered" evidence="1">
    <location>
        <begin position="239"/>
        <end position="272"/>
    </location>
</feature>
<dbReference type="Pfam" id="PF14364">
    <property type="entry name" value="DUF4408"/>
    <property type="match status" value="1"/>
</dbReference>
<dbReference type="AlphaFoldDB" id="W1P900"/>
<evidence type="ECO:0000256" key="1">
    <source>
        <dbReference type="SAM" id="MobiDB-lite"/>
    </source>
</evidence>
<reference evidence="5" key="1">
    <citation type="journal article" date="2013" name="Science">
        <title>The Amborella genome and the evolution of flowering plants.</title>
        <authorList>
            <consortium name="Amborella Genome Project"/>
        </authorList>
    </citation>
    <scope>NUCLEOTIDE SEQUENCE [LARGE SCALE GENOMIC DNA]</scope>
</reference>
<organism evidence="4 5">
    <name type="scientific">Amborella trichopoda</name>
    <dbReference type="NCBI Taxonomy" id="13333"/>
    <lineage>
        <taxon>Eukaryota</taxon>
        <taxon>Viridiplantae</taxon>
        <taxon>Streptophyta</taxon>
        <taxon>Embryophyta</taxon>
        <taxon>Tracheophyta</taxon>
        <taxon>Spermatophyta</taxon>
        <taxon>Magnoliopsida</taxon>
        <taxon>Amborellales</taxon>
        <taxon>Amborellaceae</taxon>
        <taxon>Amborella</taxon>
    </lineage>
</organism>
<dbReference type="Gramene" id="ERN03465">
    <property type="protein sequence ID" value="ERN03465"/>
    <property type="gene ID" value="AMTR_s00003p00267520"/>
</dbReference>
<evidence type="ECO:0000313" key="4">
    <source>
        <dbReference type="EMBL" id="ERN03465.1"/>
    </source>
</evidence>
<dbReference type="HOGENOM" id="CLU_053958_0_0_1"/>
<evidence type="ECO:0000256" key="2">
    <source>
        <dbReference type="SAM" id="Phobius"/>
    </source>
</evidence>